<name>A0ABU0ZLG0_9ACTN</name>
<dbReference type="InterPro" id="IPR007278">
    <property type="entry name" value="DUF397"/>
</dbReference>
<dbReference type="Proteomes" id="UP001230908">
    <property type="component" value="Unassembled WGS sequence"/>
</dbReference>
<dbReference type="EMBL" id="JAVHUY010000025">
    <property type="protein sequence ID" value="MDQ7907823.1"/>
    <property type="molecule type" value="Genomic_DNA"/>
</dbReference>
<accession>A0ABU0ZLG0</accession>
<sequence length="82" mass="8691">MRGGAVMAGAYQPAEGQVAVADGPTNWRKSGQCESQNCVEVALDKAHVAIRDSASPDGPFIEVTATAWRAFCAAVREGELRR</sequence>
<evidence type="ECO:0000313" key="3">
    <source>
        <dbReference type="Proteomes" id="UP001230908"/>
    </source>
</evidence>
<protein>
    <submittedName>
        <fullName evidence="2">DUF397 domain-containing protein</fullName>
    </submittedName>
</protein>
<evidence type="ECO:0000259" key="1">
    <source>
        <dbReference type="Pfam" id="PF04149"/>
    </source>
</evidence>
<proteinExistence type="predicted"/>
<comment type="caution">
    <text evidence="2">The sequence shown here is derived from an EMBL/GenBank/DDBJ whole genome shotgun (WGS) entry which is preliminary data.</text>
</comment>
<dbReference type="Pfam" id="PF04149">
    <property type="entry name" value="DUF397"/>
    <property type="match status" value="1"/>
</dbReference>
<keyword evidence="3" id="KW-1185">Reference proteome</keyword>
<organism evidence="2 3">
    <name type="scientific">Phytohabitans maris</name>
    <dbReference type="NCBI Taxonomy" id="3071409"/>
    <lineage>
        <taxon>Bacteria</taxon>
        <taxon>Bacillati</taxon>
        <taxon>Actinomycetota</taxon>
        <taxon>Actinomycetes</taxon>
        <taxon>Micromonosporales</taxon>
        <taxon>Micromonosporaceae</taxon>
    </lineage>
</organism>
<evidence type="ECO:0000313" key="2">
    <source>
        <dbReference type="EMBL" id="MDQ7907823.1"/>
    </source>
</evidence>
<gene>
    <name evidence="2" type="ORF">RB614_25195</name>
</gene>
<reference evidence="2 3" key="1">
    <citation type="submission" date="2023-08" db="EMBL/GenBank/DDBJ databases">
        <title>Phytohabitans sansha sp. nov., isolated from marine sediment.</title>
        <authorList>
            <person name="Zhao Y."/>
            <person name="Yi K."/>
        </authorList>
    </citation>
    <scope>NUCLEOTIDE SEQUENCE [LARGE SCALE GENOMIC DNA]</scope>
    <source>
        <strain evidence="2 3">ZYX-F-186</strain>
    </source>
</reference>
<feature type="domain" description="DUF397" evidence="1">
    <location>
        <begin position="26"/>
        <end position="76"/>
    </location>
</feature>